<accession>A0A369A3R9</accession>
<dbReference type="CDD" id="cd03017">
    <property type="entry name" value="PRX_BCP"/>
    <property type="match status" value="1"/>
</dbReference>
<dbReference type="PANTHER" id="PTHR42801">
    <property type="entry name" value="THIOREDOXIN-DEPENDENT PEROXIDE REDUCTASE"/>
    <property type="match status" value="1"/>
</dbReference>
<organism evidence="18 19">
    <name type="scientific">Schleiferia thermophila</name>
    <dbReference type="NCBI Taxonomy" id="884107"/>
    <lineage>
        <taxon>Bacteria</taxon>
        <taxon>Pseudomonadati</taxon>
        <taxon>Bacteroidota</taxon>
        <taxon>Flavobacteriia</taxon>
        <taxon>Flavobacteriales</taxon>
        <taxon>Schleiferiaceae</taxon>
        <taxon>Schleiferia</taxon>
    </lineage>
</organism>
<evidence type="ECO:0000256" key="12">
    <source>
        <dbReference type="ARBA" id="ARBA00038489"/>
    </source>
</evidence>
<protein>
    <recommendedName>
        <fullName evidence="3">thioredoxin-dependent peroxiredoxin</fullName>
        <ecNumber evidence="3">1.11.1.24</ecNumber>
    </recommendedName>
    <alternativeName>
        <fullName evidence="11">Thioredoxin peroxidase</fullName>
    </alternativeName>
    <alternativeName>
        <fullName evidence="13">Thioredoxin-dependent peroxiredoxin Bcp</fullName>
    </alternativeName>
</protein>
<evidence type="ECO:0000256" key="5">
    <source>
        <dbReference type="ARBA" id="ARBA00022862"/>
    </source>
</evidence>
<dbReference type="GO" id="GO:0008379">
    <property type="term" value="F:thioredoxin peroxidase activity"/>
    <property type="evidence" value="ECO:0007669"/>
    <property type="project" value="TreeGrafter"/>
</dbReference>
<dbReference type="GO" id="GO:0034599">
    <property type="term" value="P:cellular response to oxidative stress"/>
    <property type="evidence" value="ECO:0007669"/>
    <property type="project" value="TreeGrafter"/>
</dbReference>
<evidence type="ECO:0000313" key="19">
    <source>
        <dbReference type="Proteomes" id="UP000253517"/>
    </source>
</evidence>
<dbReference type="Gene3D" id="3.40.30.10">
    <property type="entry name" value="Glutaredoxin"/>
    <property type="match status" value="1"/>
</dbReference>
<dbReference type="GO" id="GO:0005737">
    <property type="term" value="C:cytoplasm"/>
    <property type="evidence" value="ECO:0007669"/>
    <property type="project" value="TreeGrafter"/>
</dbReference>
<dbReference type="EMBL" id="QPJS01000002">
    <property type="protein sequence ID" value="RCX03879.1"/>
    <property type="molecule type" value="Genomic_DNA"/>
</dbReference>
<dbReference type="InterPro" id="IPR050924">
    <property type="entry name" value="Peroxiredoxin_BCP/PrxQ"/>
</dbReference>
<dbReference type="GO" id="GO:0009579">
    <property type="term" value="C:thylakoid"/>
    <property type="evidence" value="ECO:0007669"/>
    <property type="project" value="UniProtKB-SubCell"/>
</dbReference>
<dbReference type="PROSITE" id="PS51352">
    <property type="entry name" value="THIOREDOXIN_2"/>
    <property type="match status" value="1"/>
</dbReference>
<dbReference type="Proteomes" id="UP000253517">
    <property type="component" value="Unassembled WGS sequence"/>
</dbReference>
<evidence type="ECO:0000256" key="4">
    <source>
        <dbReference type="ARBA" id="ARBA00022559"/>
    </source>
</evidence>
<keyword evidence="4" id="KW-0575">Peroxidase</keyword>
<evidence type="ECO:0000256" key="3">
    <source>
        <dbReference type="ARBA" id="ARBA00013017"/>
    </source>
</evidence>
<dbReference type="SUPFAM" id="SSF52833">
    <property type="entry name" value="Thioredoxin-like"/>
    <property type="match status" value="1"/>
</dbReference>
<gene>
    <name evidence="18" type="ORF">DES35_102335</name>
</gene>
<evidence type="ECO:0000256" key="16">
    <source>
        <dbReference type="PIRSR" id="PIRSR000239-1"/>
    </source>
</evidence>
<proteinExistence type="inferred from homology"/>
<name>A0A369A3R9_9FLAO</name>
<dbReference type="PANTHER" id="PTHR42801:SF4">
    <property type="entry name" value="AHPC_TSA FAMILY PROTEIN"/>
    <property type="match status" value="1"/>
</dbReference>
<dbReference type="FunFam" id="3.40.30.10:FF:000122">
    <property type="entry name" value="Peroxiredoxin Q chloroplastic"/>
    <property type="match status" value="1"/>
</dbReference>
<keyword evidence="7" id="KW-0560">Oxidoreductase</keyword>
<evidence type="ECO:0000256" key="10">
    <source>
        <dbReference type="ARBA" id="ARBA00023284"/>
    </source>
</evidence>
<comment type="function">
    <text evidence="1">Thiol-specific peroxidase that catalyzes the reduction of hydrogen peroxide and organic hydroperoxides to water and alcohols, respectively. Plays a role in cell protection against oxidative stress by detoxifying peroxides and as sensor of hydrogen peroxide-mediated signaling events.</text>
</comment>
<sequence>MLNIGTDAPEFKCINQKGKTIQLSDFVGKKIVVLYFYPKDFTPGCTVQACSFRDEYEQFMEYGAEVIGISADSEESHKKFAGNYSLPFHLCSDPDGTIRKSYKVPVGFLSIFFSRITYIIGLDGKIAWAYKSNLAPASHVSEALKIVEELQLRNFQ</sequence>
<keyword evidence="8" id="KW-0793">Thylakoid</keyword>
<comment type="catalytic activity">
    <reaction evidence="14">
        <text>a hydroperoxide + [thioredoxin]-dithiol = an alcohol + [thioredoxin]-disulfide + H2O</text>
        <dbReference type="Rhea" id="RHEA:62620"/>
        <dbReference type="Rhea" id="RHEA-COMP:10698"/>
        <dbReference type="Rhea" id="RHEA-COMP:10700"/>
        <dbReference type="ChEBI" id="CHEBI:15377"/>
        <dbReference type="ChEBI" id="CHEBI:29950"/>
        <dbReference type="ChEBI" id="CHEBI:30879"/>
        <dbReference type="ChEBI" id="CHEBI:35924"/>
        <dbReference type="ChEBI" id="CHEBI:50058"/>
        <dbReference type="EC" id="1.11.1.24"/>
    </reaction>
</comment>
<dbReference type="AlphaFoldDB" id="A0A369A3R9"/>
<comment type="similarity">
    <text evidence="12">Belongs to the peroxiredoxin family. BCP/PrxQ subfamily.</text>
</comment>
<comment type="subunit">
    <text evidence="2">Monomer.</text>
</comment>
<feature type="active site" description="Cysteine sulfenic acid (-SOH) intermediate; for peroxidase activity" evidence="16">
    <location>
        <position position="45"/>
    </location>
</feature>
<dbReference type="GO" id="GO:0045454">
    <property type="term" value="P:cell redox homeostasis"/>
    <property type="evidence" value="ECO:0007669"/>
    <property type="project" value="TreeGrafter"/>
</dbReference>
<reference evidence="18 19" key="1">
    <citation type="submission" date="2018-07" db="EMBL/GenBank/DDBJ databases">
        <title>Genomic Encyclopedia of Type Strains, Phase IV (KMG-IV): sequencing the most valuable type-strain genomes for metagenomic binning, comparative biology and taxonomic classification.</title>
        <authorList>
            <person name="Goeker M."/>
        </authorList>
    </citation>
    <scope>NUCLEOTIDE SEQUENCE [LARGE SCALE GENOMIC DNA]</scope>
    <source>
        <strain evidence="18 19">DSM 21410</strain>
    </source>
</reference>
<dbReference type="PIRSF" id="PIRSF000239">
    <property type="entry name" value="AHPC"/>
    <property type="match status" value="1"/>
</dbReference>
<feature type="domain" description="Thioredoxin" evidence="17">
    <location>
        <begin position="2"/>
        <end position="152"/>
    </location>
</feature>
<evidence type="ECO:0000256" key="14">
    <source>
        <dbReference type="ARBA" id="ARBA00049091"/>
    </source>
</evidence>
<evidence type="ECO:0000256" key="6">
    <source>
        <dbReference type="ARBA" id="ARBA00022946"/>
    </source>
</evidence>
<evidence type="ECO:0000256" key="9">
    <source>
        <dbReference type="ARBA" id="ARBA00023157"/>
    </source>
</evidence>
<evidence type="ECO:0000256" key="11">
    <source>
        <dbReference type="ARBA" id="ARBA00032824"/>
    </source>
</evidence>
<evidence type="ECO:0000256" key="8">
    <source>
        <dbReference type="ARBA" id="ARBA00023078"/>
    </source>
</evidence>
<dbReference type="InterPro" id="IPR036249">
    <property type="entry name" value="Thioredoxin-like_sf"/>
</dbReference>
<evidence type="ECO:0000256" key="13">
    <source>
        <dbReference type="ARBA" id="ARBA00042639"/>
    </source>
</evidence>
<dbReference type="Pfam" id="PF00578">
    <property type="entry name" value="AhpC-TSA"/>
    <property type="match status" value="1"/>
</dbReference>
<dbReference type="RefSeq" id="WP_211306541.1">
    <property type="nucleotide sequence ID" value="NZ_BHZF01000002.1"/>
</dbReference>
<comment type="subcellular location">
    <subcellularLocation>
        <location evidence="15">Thylakoid</location>
    </subcellularLocation>
</comment>
<comment type="caution">
    <text evidence="18">The sequence shown here is derived from an EMBL/GenBank/DDBJ whole genome shotgun (WGS) entry which is preliminary data.</text>
</comment>
<evidence type="ECO:0000256" key="7">
    <source>
        <dbReference type="ARBA" id="ARBA00023002"/>
    </source>
</evidence>
<dbReference type="InterPro" id="IPR013766">
    <property type="entry name" value="Thioredoxin_domain"/>
</dbReference>
<evidence type="ECO:0000256" key="15">
    <source>
        <dbReference type="ARBA" id="ARBA00060385"/>
    </source>
</evidence>
<dbReference type="InterPro" id="IPR024706">
    <property type="entry name" value="Peroxiredoxin_AhpC-typ"/>
</dbReference>
<evidence type="ECO:0000259" key="17">
    <source>
        <dbReference type="PROSITE" id="PS51352"/>
    </source>
</evidence>
<evidence type="ECO:0000313" key="18">
    <source>
        <dbReference type="EMBL" id="RCX03879.1"/>
    </source>
</evidence>
<dbReference type="InterPro" id="IPR000866">
    <property type="entry name" value="AhpC/TSA"/>
</dbReference>
<evidence type="ECO:0000256" key="2">
    <source>
        <dbReference type="ARBA" id="ARBA00011245"/>
    </source>
</evidence>
<keyword evidence="6" id="KW-0809">Transit peptide</keyword>
<dbReference type="EC" id="1.11.1.24" evidence="3"/>
<keyword evidence="9" id="KW-1015">Disulfide bond</keyword>
<keyword evidence="5" id="KW-0049">Antioxidant</keyword>
<evidence type="ECO:0000256" key="1">
    <source>
        <dbReference type="ARBA" id="ARBA00003330"/>
    </source>
</evidence>
<keyword evidence="10" id="KW-0676">Redox-active center</keyword>
<keyword evidence="19" id="KW-1185">Reference proteome</keyword>